<reference evidence="5 6" key="1">
    <citation type="submission" date="2013-05" db="EMBL/GenBank/DDBJ databases">
        <title>Genome assembly of Chondromyces apiculatus DSM 436.</title>
        <authorList>
            <person name="Sharma G."/>
            <person name="Khatri I."/>
            <person name="Kaur C."/>
            <person name="Mayilraj S."/>
            <person name="Subramanian S."/>
        </authorList>
    </citation>
    <scope>NUCLEOTIDE SEQUENCE [LARGE SCALE GENOMIC DNA]</scope>
    <source>
        <strain evidence="5 6">DSM 436</strain>
    </source>
</reference>
<dbReference type="PANTHER" id="PTHR48081">
    <property type="entry name" value="AB HYDROLASE SUPERFAMILY PROTEIN C4A8.06C"/>
    <property type="match status" value="1"/>
</dbReference>
<evidence type="ECO:0000256" key="1">
    <source>
        <dbReference type="ARBA" id="ARBA00022801"/>
    </source>
</evidence>
<dbReference type="Gene3D" id="3.40.50.1820">
    <property type="entry name" value="alpha/beta hydrolase"/>
    <property type="match status" value="1"/>
</dbReference>
<feature type="compositionally biased region" description="Basic and acidic residues" evidence="2">
    <location>
        <begin position="24"/>
        <end position="38"/>
    </location>
</feature>
<evidence type="ECO:0000313" key="6">
    <source>
        <dbReference type="Proteomes" id="UP000019678"/>
    </source>
</evidence>
<accession>A0A017THY6</accession>
<feature type="region of interest" description="Disordered" evidence="2">
    <location>
        <begin position="22"/>
        <end position="52"/>
    </location>
</feature>
<dbReference type="SUPFAM" id="SSF53474">
    <property type="entry name" value="alpha/beta-Hydrolases"/>
    <property type="match status" value="1"/>
</dbReference>
<dbReference type="InterPro" id="IPR049492">
    <property type="entry name" value="BD-FAE-like_dom"/>
</dbReference>
<dbReference type="InterPro" id="IPR001375">
    <property type="entry name" value="Peptidase_S9_cat"/>
</dbReference>
<dbReference type="Proteomes" id="UP000019678">
    <property type="component" value="Unassembled WGS sequence"/>
</dbReference>
<feature type="domain" description="Peptidase S9 prolyl oligopeptidase catalytic" evidence="3">
    <location>
        <begin position="270"/>
        <end position="321"/>
    </location>
</feature>
<sequence>MWTTWTAMLSLLSVNAACTGEPMRTQREHGWERSRDAEAGDEPVTPPRVDSHLTPQDRIGDVLRHPAFQGYARLLLPWDDRSYDEGMRLSEIGSLLPYHSHVEPGVVVDGMNRIVDDVRSSKQVFYAFYTEEEQRRDPTKRHTGLFFFRGKPGAPFAVVSPGGGFAYVGSVHEGFPYAAAISDAGYNAFVLKYRAGLGGSAATEDLAAALSFIMRSADTLNVDRRSYSLWGSSAGARMAAAIGSHGAARFGGDDVAKPAAVIMAYTGHSESAKSEPPTFVVVGEKDGIAPPSVMERRVAALRAAGTPVEFRRYPNVGHGFGPGIGTSADGWLGEAVRFWARFVAAERK</sequence>
<dbReference type="eggNOG" id="COG0657">
    <property type="taxonomic scope" value="Bacteria"/>
</dbReference>
<keyword evidence="6" id="KW-1185">Reference proteome</keyword>
<protein>
    <submittedName>
        <fullName evidence="5">Uncharacterized protein</fullName>
    </submittedName>
</protein>
<name>A0A017THY6_9BACT</name>
<dbReference type="Pfam" id="PF00326">
    <property type="entry name" value="Peptidase_S9"/>
    <property type="match status" value="1"/>
</dbReference>
<comment type="caution">
    <text evidence="5">The sequence shown here is derived from an EMBL/GenBank/DDBJ whole genome shotgun (WGS) entry which is preliminary data.</text>
</comment>
<evidence type="ECO:0000259" key="4">
    <source>
        <dbReference type="Pfam" id="PF20434"/>
    </source>
</evidence>
<dbReference type="GO" id="GO:0006508">
    <property type="term" value="P:proteolysis"/>
    <property type="evidence" value="ECO:0007669"/>
    <property type="project" value="InterPro"/>
</dbReference>
<dbReference type="AlphaFoldDB" id="A0A017THY6"/>
<dbReference type="InterPro" id="IPR029058">
    <property type="entry name" value="AB_hydrolase_fold"/>
</dbReference>
<feature type="domain" description="BD-FAE-like" evidence="4">
    <location>
        <begin position="159"/>
        <end position="247"/>
    </location>
</feature>
<evidence type="ECO:0000313" key="5">
    <source>
        <dbReference type="EMBL" id="EYF08221.1"/>
    </source>
</evidence>
<gene>
    <name evidence="5" type="ORF">CAP_5982</name>
</gene>
<organism evidence="5 6">
    <name type="scientific">Chondromyces apiculatus DSM 436</name>
    <dbReference type="NCBI Taxonomy" id="1192034"/>
    <lineage>
        <taxon>Bacteria</taxon>
        <taxon>Pseudomonadati</taxon>
        <taxon>Myxococcota</taxon>
        <taxon>Polyangia</taxon>
        <taxon>Polyangiales</taxon>
        <taxon>Polyangiaceae</taxon>
        <taxon>Chondromyces</taxon>
    </lineage>
</organism>
<dbReference type="STRING" id="1192034.CAP_5982"/>
<dbReference type="EMBL" id="ASRX01000005">
    <property type="protein sequence ID" value="EYF08221.1"/>
    <property type="molecule type" value="Genomic_DNA"/>
</dbReference>
<dbReference type="PANTHER" id="PTHR48081:SF6">
    <property type="entry name" value="PEPTIDASE S9 PROLYL OLIGOPEPTIDASE CATALYTIC DOMAIN-CONTAINING PROTEIN"/>
    <property type="match status" value="1"/>
</dbReference>
<dbReference type="Pfam" id="PF20434">
    <property type="entry name" value="BD-FAE"/>
    <property type="match status" value="1"/>
</dbReference>
<proteinExistence type="predicted"/>
<dbReference type="GO" id="GO:0008236">
    <property type="term" value="F:serine-type peptidase activity"/>
    <property type="evidence" value="ECO:0007669"/>
    <property type="project" value="InterPro"/>
</dbReference>
<keyword evidence="1" id="KW-0378">Hydrolase</keyword>
<dbReference type="InterPro" id="IPR050300">
    <property type="entry name" value="GDXG_lipolytic_enzyme"/>
</dbReference>
<evidence type="ECO:0000256" key="2">
    <source>
        <dbReference type="SAM" id="MobiDB-lite"/>
    </source>
</evidence>
<evidence type="ECO:0000259" key="3">
    <source>
        <dbReference type="Pfam" id="PF00326"/>
    </source>
</evidence>